<evidence type="ECO:0000313" key="6">
    <source>
        <dbReference type="Proteomes" id="UP001426770"/>
    </source>
</evidence>
<feature type="domain" description="GmrSD restriction endonucleases C-terminal" evidence="4">
    <location>
        <begin position="139"/>
        <end position="253"/>
    </location>
</feature>
<dbReference type="PROSITE" id="PS51257">
    <property type="entry name" value="PROKAR_LIPOPROTEIN"/>
    <property type="match status" value="1"/>
</dbReference>
<evidence type="ECO:0000256" key="2">
    <source>
        <dbReference type="SAM" id="SignalP"/>
    </source>
</evidence>
<evidence type="ECO:0000256" key="1">
    <source>
        <dbReference type="SAM" id="MobiDB-lite"/>
    </source>
</evidence>
<feature type="signal peptide" evidence="2">
    <location>
        <begin position="1"/>
        <end position="31"/>
    </location>
</feature>
<dbReference type="PANTHER" id="PTHR24094:SF15">
    <property type="entry name" value="AMP-DEPENDENT SYNTHETASE_LIGASE DOMAIN-CONTAINING PROTEIN-RELATED"/>
    <property type="match status" value="1"/>
</dbReference>
<keyword evidence="2" id="KW-0732">Signal</keyword>
<evidence type="ECO:0000313" key="5">
    <source>
        <dbReference type="EMBL" id="GAA5517682.1"/>
    </source>
</evidence>
<dbReference type="Proteomes" id="UP001426770">
    <property type="component" value="Unassembled WGS sequence"/>
</dbReference>
<reference evidence="5 6" key="1">
    <citation type="submission" date="2024-02" db="EMBL/GenBank/DDBJ databases">
        <title>Lysinimicrobium sediminis NBRC 112286.</title>
        <authorList>
            <person name="Ichikawa N."/>
            <person name="Katano-Makiyama Y."/>
            <person name="Hidaka K."/>
        </authorList>
    </citation>
    <scope>NUCLEOTIDE SEQUENCE [LARGE SCALE GENOMIC DNA]</scope>
    <source>
        <strain evidence="5 6">NBRC 112286</strain>
    </source>
</reference>
<evidence type="ECO:0000259" key="4">
    <source>
        <dbReference type="Pfam" id="PF07510"/>
    </source>
</evidence>
<feature type="compositionally biased region" description="Low complexity" evidence="1">
    <location>
        <begin position="44"/>
        <end position="82"/>
    </location>
</feature>
<proteinExistence type="predicted"/>
<feature type="chain" id="PRO_5047162822" description="DUF1524 domain-containing protein" evidence="2">
    <location>
        <begin position="32"/>
        <end position="339"/>
    </location>
</feature>
<protein>
    <recommendedName>
        <fullName evidence="7">DUF1524 domain-containing protein</fullName>
    </recommendedName>
</protein>
<evidence type="ECO:0008006" key="7">
    <source>
        <dbReference type="Google" id="ProtNLM"/>
    </source>
</evidence>
<gene>
    <name evidence="5" type="ORF">Lsed01_00091</name>
</gene>
<organism evidence="5 6">
    <name type="scientific">Demequina sediminis</name>
    <dbReference type="NCBI Taxonomy" id="1930058"/>
    <lineage>
        <taxon>Bacteria</taxon>
        <taxon>Bacillati</taxon>
        <taxon>Actinomycetota</taxon>
        <taxon>Actinomycetes</taxon>
        <taxon>Micrococcales</taxon>
        <taxon>Demequinaceae</taxon>
        <taxon>Demequina</taxon>
    </lineage>
</organism>
<dbReference type="EMBL" id="BAABRR010000001">
    <property type="protein sequence ID" value="GAA5517682.1"/>
    <property type="molecule type" value="Genomic_DNA"/>
</dbReference>
<dbReference type="Pfam" id="PF05901">
    <property type="entry name" value="Excalibur"/>
    <property type="match status" value="1"/>
</dbReference>
<dbReference type="InterPro" id="IPR011089">
    <property type="entry name" value="GmrSD_C"/>
</dbReference>
<feature type="region of interest" description="Disordered" evidence="1">
    <location>
        <begin position="41"/>
        <end position="82"/>
    </location>
</feature>
<evidence type="ECO:0000259" key="3">
    <source>
        <dbReference type="Pfam" id="PF05901"/>
    </source>
</evidence>
<feature type="domain" description="Excalibur calcium-binding" evidence="3">
    <location>
        <begin position="305"/>
        <end position="339"/>
    </location>
</feature>
<dbReference type="InterPro" id="IPR008613">
    <property type="entry name" value="Excalibur_Ca-bd_domain"/>
</dbReference>
<dbReference type="PANTHER" id="PTHR24094">
    <property type="entry name" value="SECRETED PROTEIN"/>
    <property type="match status" value="1"/>
</dbReference>
<dbReference type="RefSeq" id="WP_286215728.1">
    <property type="nucleotide sequence ID" value="NZ_AP027736.1"/>
</dbReference>
<feature type="region of interest" description="Disordered" evidence="1">
    <location>
        <begin position="262"/>
        <end position="309"/>
    </location>
</feature>
<accession>A0ABP9WCW7</accession>
<comment type="caution">
    <text evidence="5">The sequence shown here is derived from an EMBL/GenBank/DDBJ whole genome shotgun (WGS) entry which is preliminary data.</text>
</comment>
<keyword evidence="6" id="KW-1185">Reference proteome</keyword>
<name>A0ABP9WCW7_9MICO</name>
<dbReference type="Pfam" id="PF07510">
    <property type="entry name" value="GmrSD_C"/>
    <property type="match status" value="1"/>
</dbReference>
<sequence length="339" mass="35080">MLRTPLVRARRGVPAVAALVIAGAMALSACAQPATLAVGAQPGPTRAVASPSASPATPTVPVSATPTPAAPTPTAGPSAGTAEAAALELTVKGRAPKTGYSREQFGDGWVDVDRNGCDTRNDMLGLRLSETVMSGPCRVLEGTLEDPFTGATLRFVRGGDSEVDIDHLVALSDAWQKGAATWEFAQRVAFANDPLNLEPVDAGQNRAKGDGDAATWLPPNRDFRCTYVARQVAVKAKYGVWVTQAELDAMLRVLGTCPGEPLPAPGDQPVLADNVGRAPSAPAEPSSDTDASADPVSEPDPDMGTCTAAKAAGYGPYVRGEDVEYGYYRDGDSDGTVCE</sequence>